<proteinExistence type="predicted"/>
<dbReference type="SUPFAM" id="SSF140931">
    <property type="entry name" value="Fic-like"/>
    <property type="match status" value="1"/>
</dbReference>
<gene>
    <name evidence="2" type="ORF">QJ043_01325</name>
</gene>
<dbReference type="Gene3D" id="1.10.3290.10">
    <property type="entry name" value="Fido-like domain"/>
    <property type="match status" value="1"/>
</dbReference>
<comment type="caution">
    <text evidence="2">The sequence shown here is derived from an EMBL/GenBank/DDBJ whole genome shotgun (WGS) entry which is preliminary data.</text>
</comment>
<dbReference type="PROSITE" id="PS51459">
    <property type="entry name" value="FIDO"/>
    <property type="match status" value="1"/>
</dbReference>
<dbReference type="Pfam" id="PF02661">
    <property type="entry name" value="Fic"/>
    <property type="match status" value="1"/>
</dbReference>
<reference evidence="2" key="1">
    <citation type="submission" date="2023-05" db="EMBL/GenBank/DDBJ databases">
        <title>[olsenella] sp. nov., isolated from a pig farm feces dump.</title>
        <authorList>
            <person name="Chang Y.-H."/>
        </authorList>
    </citation>
    <scope>NUCLEOTIDE SEQUENCE</scope>
    <source>
        <strain evidence="2">YH-ols2217</strain>
    </source>
</reference>
<dbReference type="EMBL" id="JASJEX010000001">
    <property type="protein sequence ID" value="MDJ1128729.1"/>
    <property type="molecule type" value="Genomic_DNA"/>
</dbReference>
<feature type="domain" description="Fido" evidence="1">
    <location>
        <begin position="91"/>
        <end position="238"/>
    </location>
</feature>
<dbReference type="InterPro" id="IPR003812">
    <property type="entry name" value="Fido"/>
</dbReference>
<organism evidence="2 3">
    <name type="scientific">Kribbibacterium absianum</name>
    <dbReference type="NCBI Taxonomy" id="3044210"/>
    <lineage>
        <taxon>Bacteria</taxon>
        <taxon>Bacillati</taxon>
        <taxon>Actinomycetota</taxon>
        <taxon>Coriobacteriia</taxon>
        <taxon>Coriobacteriales</taxon>
        <taxon>Kribbibacteriaceae</taxon>
        <taxon>Kribbibacterium</taxon>
    </lineage>
</organism>
<evidence type="ECO:0000313" key="3">
    <source>
        <dbReference type="Proteomes" id="UP001431693"/>
    </source>
</evidence>
<sequence>MALETYDAVLDWWACLDDETKDEEVDDFAMEFAYHSARIEGADLTYEEAREVYEEDAVTAYTGDVRSLVSLIDQRAAFGWMLGVIKERRPLTEDLLLTLHRTLTYLTYSKKLLADDERPGKYKLSDYIVRGTYEVGAAPDQCPRLTRDLLAEVDAELPELTPLRALTVAAYLHNNLVSIHPFAEGTGRTARDLMNLVLMEGGHPPIIIFDDDADRYYAALEEFDRTGDLAPFKRFLMRETVRTWEDRVR</sequence>
<dbReference type="PANTHER" id="PTHR13504">
    <property type="entry name" value="FIDO DOMAIN-CONTAINING PROTEIN DDB_G0283145"/>
    <property type="match status" value="1"/>
</dbReference>
<accession>A0ABT6ZI64</accession>
<dbReference type="RefSeq" id="WP_283712370.1">
    <property type="nucleotide sequence ID" value="NZ_JASJEW010000001.1"/>
</dbReference>
<dbReference type="Proteomes" id="UP001431693">
    <property type="component" value="Unassembled WGS sequence"/>
</dbReference>
<protein>
    <submittedName>
        <fullName evidence="2">Fic family protein</fullName>
    </submittedName>
</protein>
<name>A0ABT6ZI64_9ACTN</name>
<dbReference type="InterPro" id="IPR040198">
    <property type="entry name" value="Fido_containing"/>
</dbReference>
<evidence type="ECO:0000313" key="2">
    <source>
        <dbReference type="EMBL" id="MDJ1128729.1"/>
    </source>
</evidence>
<dbReference type="PANTHER" id="PTHR13504:SF38">
    <property type="entry name" value="FIDO DOMAIN-CONTAINING PROTEIN"/>
    <property type="match status" value="1"/>
</dbReference>
<keyword evidence="3" id="KW-1185">Reference proteome</keyword>
<dbReference type="InterPro" id="IPR036597">
    <property type="entry name" value="Fido-like_dom_sf"/>
</dbReference>
<evidence type="ECO:0000259" key="1">
    <source>
        <dbReference type="PROSITE" id="PS51459"/>
    </source>
</evidence>